<proteinExistence type="predicted"/>
<name>A0ABR3M2J2_9TELE</name>
<sequence length="90" mass="10159">MEKKDERPSPVALCQGIEQHARFVRRGSWPIPASILRKDGNCLEECVRESVHVCVNVCVSATFPEDGQGDGRFLRDEEEICLKDTQRSSL</sequence>
<organism evidence="1 2">
    <name type="scientific">Cirrhinus molitorella</name>
    <name type="common">mud carp</name>
    <dbReference type="NCBI Taxonomy" id="172907"/>
    <lineage>
        <taxon>Eukaryota</taxon>
        <taxon>Metazoa</taxon>
        <taxon>Chordata</taxon>
        <taxon>Craniata</taxon>
        <taxon>Vertebrata</taxon>
        <taxon>Euteleostomi</taxon>
        <taxon>Actinopterygii</taxon>
        <taxon>Neopterygii</taxon>
        <taxon>Teleostei</taxon>
        <taxon>Ostariophysi</taxon>
        <taxon>Cypriniformes</taxon>
        <taxon>Cyprinidae</taxon>
        <taxon>Labeoninae</taxon>
        <taxon>Labeonini</taxon>
        <taxon>Cirrhinus</taxon>
    </lineage>
</organism>
<evidence type="ECO:0000313" key="2">
    <source>
        <dbReference type="Proteomes" id="UP001558613"/>
    </source>
</evidence>
<protein>
    <submittedName>
        <fullName evidence="1">Uncharacterized protein</fullName>
    </submittedName>
</protein>
<accession>A0ABR3M2J2</accession>
<gene>
    <name evidence="1" type="ORF">QQF64_011523</name>
</gene>
<dbReference type="Proteomes" id="UP001558613">
    <property type="component" value="Unassembled WGS sequence"/>
</dbReference>
<keyword evidence="2" id="KW-1185">Reference proteome</keyword>
<reference evidence="1 2" key="1">
    <citation type="submission" date="2023-09" db="EMBL/GenBank/DDBJ databases">
        <authorList>
            <person name="Wang M."/>
        </authorList>
    </citation>
    <scope>NUCLEOTIDE SEQUENCE [LARGE SCALE GENOMIC DNA]</scope>
    <source>
        <strain evidence="1">GT-2023</strain>
        <tissue evidence="1">Liver</tissue>
    </source>
</reference>
<comment type="caution">
    <text evidence="1">The sequence shown here is derived from an EMBL/GenBank/DDBJ whole genome shotgun (WGS) entry which is preliminary data.</text>
</comment>
<evidence type="ECO:0000313" key="1">
    <source>
        <dbReference type="EMBL" id="KAL1258279.1"/>
    </source>
</evidence>
<dbReference type="EMBL" id="JAYMGO010000017">
    <property type="protein sequence ID" value="KAL1258279.1"/>
    <property type="molecule type" value="Genomic_DNA"/>
</dbReference>